<name>A0AAW9QLH5_9CHRO</name>
<gene>
    <name evidence="3" type="ORF">V0288_16055</name>
</gene>
<protein>
    <submittedName>
        <fullName evidence="3">Uncharacterized protein</fullName>
    </submittedName>
</protein>
<evidence type="ECO:0000256" key="2">
    <source>
        <dbReference type="SAM" id="MobiDB-lite"/>
    </source>
</evidence>
<evidence type="ECO:0000256" key="1">
    <source>
        <dbReference type="SAM" id="Coils"/>
    </source>
</evidence>
<keyword evidence="4" id="KW-1185">Reference proteome</keyword>
<feature type="region of interest" description="Disordered" evidence="2">
    <location>
        <begin position="202"/>
        <end position="224"/>
    </location>
</feature>
<accession>A0AAW9QLH5</accession>
<dbReference type="EMBL" id="JBAFSM010000032">
    <property type="protein sequence ID" value="MEG3438647.1"/>
    <property type="molecule type" value="Genomic_DNA"/>
</dbReference>
<organism evidence="3 4">
    <name type="scientific">Pannus brasiliensis CCIBt3594</name>
    <dbReference type="NCBI Taxonomy" id="1427578"/>
    <lineage>
        <taxon>Bacteria</taxon>
        <taxon>Bacillati</taxon>
        <taxon>Cyanobacteriota</taxon>
        <taxon>Cyanophyceae</taxon>
        <taxon>Oscillatoriophycideae</taxon>
        <taxon>Chroococcales</taxon>
        <taxon>Microcystaceae</taxon>
        <taxon>Pannus</taxon>
    </lineage>
</organism>
<dbReference type="AlphaFoldDB" id="A0AAW9QLH5"/>
<proteinExistence type="predicted"/>
<feature type="coiled-coil region" evidence="1">
    <location>
        <begin position="36"/>
        <end position="168"/>
    </location>
</feature>
<dbReference type="RefSeq" id="WP_332866130.1">
    <property type="nucleotide sequence ID" value="NZ_JBAFSM010000032.1"/>
</dbReference>
<reference evidence="3 4" key="1">
    <citation type="submission" date="2024-01" db="EMBL/GenBank/DDBJ databases">
        <title>Genomic insights into the taxonomy and metabolism of the cyanobacterium Pannus brasiliensis CCIBt3594.</title>
        <authorList>
            <person name="Machado M."/>
            <person name="Botero N.B."/>
            <person name="Andreote A.P.D."/>
            <person name="Feitosa A.M.T."/>
            <person name="Popin R."/>
            <person name="Sivonen K."/>
            <person name="Fiore M.F."/>
        </authorList>
    </citation>
    <scope>NUCLEOTIDE SEQUENCE [LARGE SCALE GENOMIC DNA]</scope>
    <source>
        <strain evidence="3 4">CCIBt3594</strain>
    </source>
</reference>
<keyword evidence="1" id="KW-0175">Coiled coil</keyword>
<comment type="caution">
    <text evidence="3">The sequence shown here is derived from an EMBL/GenBank/DDBJ whole genome shotgun (WGS) entry which is preliminary data.</text>
</comment>
<dbReference type="Proteomes" id="UP001328733">
    <property type="component" value="Unassembled WGS sequence"/>
</dbReference>
<sequence length="280" mass="32071">MNDNLPPFFDDSAIEETVITAEVIERESSTTDTAGIERSDDLNRALRATIARLERELSAMKAQVETRDRRLRSYETLLARQTEELNRERQQLQRALAEVESYREVERLQKRSLLALSEELAATREQFARLERECTLLQEESNEKTQRAIVAEKEIEELLSRLQRQQRYALQYKAALDQCLGKAAERVSPTDLAIVPKNTSIEPWKDPEAENLTPAAGDEGADGDDIDELLAEFERIESLAPSYRKTADWPSPIISPYTPKYTSTRVDLPTFLKNRPEKSE</sequence>
<evidence type="ECO:0000313" key="3">
    <source>
        <dbReference type="EMBL" id="MEG3438647.1"/>
    </source>
</evidence>
<evidence type="ECO:0000313" key="4">
    <source>
        <dbReference type="Proteomes" id="UP001328733"/>
    </source>
</evidence>